<feature type="domain" description="Pyridoxamine 5'-phosphate oxidase N-terminal" evidence="1">
    <location>
        <begin position="9"/>
        <end position="92"/>
    </location>
</feature>
<dbReference type="Gene3D" id="2.30.110.10">
    <property type="entry name" value="Electron Transport, Fmn-binding Protein, Chain A"/>
    <property type="match status" value="1"/>
</dbReference>
<evidence type="ECO:0000313" key="2">
    <source>
        <dbReference type="EMBL" id="SFF66023.1"/>
    </source>
</evidence>
<dbReference type="AlphaFoldDB" id="A0A1I2KHR2"/>
<evidence type="ECO:0000313" key="3">
    <source>
        <dbReference type="Proteomes" id="UP000198661"/>
    </source>
</evidence>
<dbReference type="NCBIfam" id="NF005232">
    <property type="entry name" value="PRK06733.1"/>
    <property type="match status" value="1"/>
</dbReference>
<keyword evidence="3" id="KW-1185">Reference proteome</keyword>
<dbReference type="STRING" id="201973.SAMN04488025_1029"/>
<dbReference type="SUPFAM" id="SSF50475">
    <property type="entry name" value="FMN-binding split barrel"/>
    <property type="match status" value="1"/>
</dbReference>
<dbReference type="RefSeq" id="WP_092035462.1">
    <property type="nucleotide sequence ID" value="NZ_FOOK01000002.1"/>
</dbReference>
<proteinExistence type="predicted"/>
<protein>
    <submittedName>
        <fullName evidence="2">Pyridoxamine 5'-phosphate oxidase</fullName>
    </submittedName>
</protein>
<dbReference type="Pfam" id="PF01243">
    <property type="entry name" value="PNPOx_N"/>
    <property type="match status" value="1"/>
</dbReference>
<organism evidence="2 3">
    <name type="scientific">Planifilum fulgidum</name>
    <dbReference type="NCBI Taxonomy" id="201973"/>
    <lineage>
        <taxon>Bacteria</taxon>
        <taxon>Bacillati</taxon>
        <taxon>Bacillota</taxon>
        <taxon>Bacilli</taxon>
        <taxon>Bacillales</taxon>
        <taxon>Thermoactinomycetaceae</taxon>
        <taxon>Planifilum</taxon>
    </lineage>
</organism>
<name>A0A1I2KHR2_9BACL</name>
<sequence>MAEVIADVLTEQLHEKLQREQFVLLSTVDAETGGPWVSAVSWVHAPEPGRIRLAVGHRSRIVTNVEANPRVVLTVVGPDSTYAVYGRAQVTEKPMEGVVIKLARIDVSVEAVRNAMFYGARIVQEPVYEKTYDEEAAAKLDRQVLNALRK</sequence>
<dbReference type="InterPro" id="IPR011576">
    <property type="entry name" value="Pyridox_Oxase_N"/>
</dbReference>
<reference evidence="2 3" key="1">
    <citation type="submission" date="2016-10" db="EMBL/GenBank/DDBJ databases">
        <authorList>
            <person name="de Groot N.N."/>
        </authorList>
    </citation>
    <scope>NUCLEOTIDE SEQUENCE [LARGE SCALE GENOMIC DNA]</scope>
    <source>
        <strain evidence="2 3">DSM 44945</strain>
    </source>
</reference>
<accession>A0A1I2KHR2</accession>
<dbReference type="EMBL" id="FOOK01000002">
    <property type="protein sequence ID" value="SFF66023.1"/>
    <property type="molecule type" value="Genomic_DNA"/>
</dbReference>
<evidence type="ECO:0000259" key="1">
    <source>
        <dbReference type="Pfam" id="PF01243"/>
    </source>
</evidence>
<dbReference type="OrthoDB" id="2381603at2"/>
<dbReference type="InterPro" id="IPR012349">
    <property type="entry name" value="Split_barrel_FMN-bd"/>
</dbReference>
<dbReference type="Proteomes" id="UP000198661">
    <property type="component" value="Unassembled WGS sequence"/>
</dbReference>
<gene>
    <name evidence="2" type="ORF">SAMN04488025_1029</name>
</gene>